<keyword evidence="3" id="KW-1185">Reference proteome</keyword>
<dbReference type="RefSeq" id="WP_290334012.1">
    <property type="nucleotide sequence ID" value="NZ_JAUFPU010000018.1"/>
</dbReference>
<organism evidence="2 3">
    <name type="scientific">Chitinimonas viridis</name>
    <dbReference type="NCBI Taxonomy" id="664880"/>
    <lineage>
        <taxon>Bacteria</taxon>
        <taxon>Pseudomonadati</taxon>
        <taxon>Pseudomonadota</taxon>
        <taxon>Betaproteobacteria</taxon>
        <taxon>Neisseriales</taxon>
        <taxon>Chitinibacteraceae</taxon>
        <taxon>Chitinimonas</taxon>
    </lineage>
</organism>
<dbReference type="Proteomes" id="UP001180081">
    <property type="component" value="Unassembled WGS sequence"/>
</dbReference>
<feature type="coiled-coil region" evidence="1">
    <location>
        <begin position="31"/>
        <end position="66"/>
    </location>
</feature>
<name>A0ABT8BAT7_9NEIS</name>
<gene>
    <name evidence="2" type="ORF">QWZ03_18105</name>
</gene>
<dbReference type="Pfam" id="PF07352">
    <property type="entry name" value="Phage_Mu_Gam"/>
    <property type="match status" value="1"/>
</dbReference>
<dbReference type="EMBL" id="JAUFPU010000018">
    <property type="protein sequence ID" value="MDN3578683.1"/>
    <property type="molecule type" value="Genomic_DNA"/>
</dbReference>
<evidence type="ECO:0000313" key="3">
    <source>
        <dbReference type="Proteomes" id="UP001180081"/>
    </source>
</evidence>
<keyword evidence="1" id="KW-0175">Coiled coil</keyword>
<sequence>MARKRIAGTQFSSWDEVDGALRDIAEIDRQLGMLQAAHDEAVDKLKEAAKEEAEPLLQRRASLEAAMKDYCQANRQEFLTTKTKVLSFGNVGFRLSTKVVVKNAGDTLQLLKSLGLLGCIRIKEELDKEAMRNLNQETLANVGAALKTENAFGYEVKRDELAEA</sequence>
<reference evidence="2" key="1">
    <citation type="journal article" date="2014" name="Int. J. Syst. Evol. Microbiol.">
        <title>Complete genome of a new Firmicutes species belonging to the dominant human colonic microbiota ('Ruminococcus bicirculans') reveals two chromosomes and a selective capacity to utilize plant glucans.</title>
        <authorList>
            <consortium name="NISC Comparative Sequencing Program"/>
            <person name="Wegmann U."/>
            <person name="Louis P."/>
            <person name="Goesmann A."/>
            <person name="Henrissat B."/>
            <person name="Duncan S.H."/>
            <person name="Flint H.J."/>
        </authorList>
    </citation>
    <scope>NUCLEOTIDE SEQUENCE</scope>
    <source>
        <strain evidence="2">CECT 7703</strain>
    </source>
</reference>
<dbReference type="Gene3D" id="1.20.5.170">
    <property type="match status" value="1"/>
</dbReference>
<dbReference type="SUPFAM" id="SSF161266">
    <property type="entry name" value="Gam-like"/>
    <property type="match status" value="1"/>
</dbReference>
<evidence type="ECO:0000256" key="1">
    <source>
        <dbReference type="SAM" id="Coils"/>
    </source>
</evidence>
<proteinExistence type="predicted"/>
<reference evidence="2" key="2">
    <citation type="submission" date="2023-06" db="EMBL/GenBank/DDBJ databases">
        <authorList>
            <person name="Lucena T."/>
            <person name="Sun Q."/>
        </authorList>
    </citation>
    <scope>NUCLEOTIDE SEQUENCE</scope>
    <source>
        <strain evidence="2">CECT 7703</strain>
    </source>
</reference>
<dbReference type="InterPro" id="IPR009951">
    <property type="entry name" value="Host-nuc_inhib_Gam"/>
</dbReference>
<comment type="caution">
    <text evidence="2">The sequence shown here is derived from an EMBL/GenBank/DDBJ whole genome shotgun (WGS) entry which is preliminary data.</text>
</comment>
<accession>A0ABT8BAT7</accession>
<protein>
    <submittedName>
        <fullName evidence="2">Host-nuclease inhibitor Gam family protein</fullName>
    </submittedName>
</protein>
<evidence type="ECO:0000313" key="2">
    <source>
        <dbReference type="EMBL" id="MDN3578683.1"/>
    </source>
</evidence>